<dbReference type="InterPro" id="IPR015915">
    <property type="entry name" value="Kelch-typ_b-propeller"/>
</dbReference>
<dbReference type="Pfam" id="PF24681">
    <property type="entry name" value="Kelch_KLHDC2_KLHL20_DRC7"/>
    <property type="match status" value="1"/>
</dbReference>
<feature type="region of interest" description="Disordered" evidence="1">
    <location>
        <begin position="1"/>
        <end position="51"/>
    </location>
</feature>
<sequence>MGPKKGANTGKAAAKAAKKEKQASKAAKKEAAAIKASSKGKSKAAKEEDEEDLDAILDRYRAEMEALAANTVTRLESPPPPRTGALFLPSPSTLSSESNHLYLLFGEHFDGQRATFYPSVLRYDVAKDEWREYKSGTAPAPRSSAAGVAGAGLAEGGGIIIFGGEYASPTQTSFHHYRDMWLFSCKTHSWDRIEFKRGPTGRSGHRMVLWKNYVILFGGFIDVGVKTNYLSDLWVFDMDTFRWHQIEHIDKDRAPGPRSGFSFIPCPEGAVLYGGYRKEYVKGTRPKGMPLDDCWLLRMDGDLSKLKWERRKKVGYAPTLRSGASMTYWASKGVGVLFGGVLDEERDEESMESVFYNDLFMYNPAGNGRWSSLNLKKKKVGGKRRARKAAAMERRDGEDEDIDMDEAQDDGCDNLESTRNPSPSPSPMPLEDDDDDDPQKTVPLTRYNAMLAIVKNTLFIYGGIFETAAPAREYTLDDFVTLNLEKLDRFNHLRGTGIDEMAWAGSDDEDGPDSSATEDEDEQEGEEEDDEDDEDDEEEELNALEDEEEGDDDARAARHAALSQTEKDALRREATKFMGVAKDSGRTEEDVLSTPLPGENLRMFYERTREYWAGMAYNRSGSRGKALRREGFHLASARYDDYRPILDEIQRIQREAELDTAAVAASKRTTLGVVGEGGRNRR</sequence>
<feature type="domain" description="DUF4110" evidence="2">
    <location>
        <begin position="589"/>
        <end position="662"/>
    </location>
</feature>
<feature type="compositionally biased region" description="Low complexity" evidence="1">
    <location>
        <begin position="1"/>
        <end position="15"/>
    </location>
</feature>
<dbReference type="AlphaFoldDB" id="A0A0J1AZH1"/>
<organism evidence="3 4">
    <name type="scientific">Cutaneotrichosporon oleaginosum</name>
    <dbReference type="NCBI Taxonomy" id="879819"/>
    <lineage>
        <taxon>Eukaryota</taxon>
        <taxon>Fungi</taxon>
        <taxon>Dikarya</taxon>
        <taxon>Basidiomycota</taxon>
        <taxon>Agaricomycotina</taxon>
        <taxon>Tremellomycetes</taxon>
        <taxon>Trichosporonales</taxon>
        <taxon>Trichosporonaceae</taxon>
        <taxon>Cutaneotrichosporon</taxon>
    </lineage>
</organism>
<dbReference type="PANTHER" id="PTHR46063:SF1">
    <property type="entry name" value="KELCH DOMAIN-CONTAINING PROTEIN 4"/>
    <property type="match status" value="1"/>
</dbReference>
<dbReference type="STRING" id="879819.A0A0J1AZH1"/>
<name>A0A0J1AZH1_9TREE</name>
<dbReference type="Proteomes" id="UP000053611">
    <property type="component" value="Unassembled WGS sequence"/>
</dbReference>
<dbReference type="InterPro" id="IPR052588">
    <property type="entry name" value="Kelch_domain_protein"/>
</dbReference>
<accession>A0A0J1AZH1</accession>
<dbReference type="RefSeq" id="XP_018277230.1">
    <property type="nucleotide sequence ID" value="XM_018423755.1"/>
</dbReference>
<keyword evidence="4" id="KW-1185">Reference proteome</keyword>
<dbReference type="Pfam" id="PF13422">
    <property type="entry name" value="DUF4110"/>
    <property type="match status" value="1"/>
</dbReference>
<gene>
    <name evidence="3" type="ORF">CC85DRAFT_287142</name>
</gene>
<dbReference type="EMBL" id="KQ087229">
    <property type="protein sequence ID" value="KLT40739.1"/>
    <property type="molecule type" value="Genomic_DNA"/>
</dbReference>
<feature type="region of interest" description="Disordered" evidence="1">
    <location>
        <begin position="384"/>
        <end position="441"/>
    </location>
</feature>
<feature type="region of interest" description="Disordered" evidence="1">
    <location>
        <begin position="500"/>
        <end position="569"/>
    </location>
</feature>
<proteinExistence type="predicted"/>
<dbReference type="PANTHER" id="PTHR46063">
    <property type="entry name" value="KELCH DOMAIN-CONTAINING PROTEIN"/>
    <property type="match status" value="1"/>
</dbReference>
<dbReference type="Gene3D" id="2.120.10.80">
    <property type="entry name" value="Kelch-type beta propeller"/>
    <property type="match status" value="2"/>
</dbReference>
<evidence type="ECO:0000313" key="4">
    <source>
        <dbReference type="Proteomes" id="UP000053611"/>
    </source>
</evidence>
<protein>
    <submittedName>
        <fullName evidence="3">Galactose oxidase</fullName>
    </submittedName>
</protein>
<evidence type="ECO:0000256" key="1">
    <source>
        <dbReference type="SAM" id="MobiDB-lite"/>
    </source>
</evidence>
<feature type="compositionally biased region" description="Acidic residues" evidence="1">
    <location>
        <begin position="506"/>
        <end position="552"/>
    </location>
</feature>
<evidence type="ECO:0000313" key="3">
    <source>
        <dbReference type="EMBL" id="KLT40739.1"/>
    </source>
</evidence>
<dbReference type="GeneID" id="28984358"/>
<evidence type="ECO:0000259" key="2">
    <source>
        <dbReference type="Pfam" id="PF13422"/>
    </source>
</evidence>
<dbReference type="OrthoDB" id="4447at2759"/>
<reference evidence="3 4" key="1">
    <citation type="submission" date="2015-03" db="EMBL/GenBank/DDBJ databases">
        <title>Genomics and transcriptomics of the oil-accumulating basidiomycete yeast T. oleaginosus allow insights into substrate utilization and the diverse evolutionary trajectories of mating systems in fungi.</title>
        <authorList>
            <consortium name="DOE Joint Genome Institute"/>
            <person name="Kourist R."/>
            <person name="Kracht O."/>
            <person name="Bracharz F."/>
            <person name="Lipzen A."/>
            <person name="Nolan M."/>
            <person name="Ohm R."/>
            <person name="Grigoriev I."/>
            <person name="Sun S."/>
            <person name="Heitman J."/>
            <person name="Bruck T."/>
            <person name="Nowrousian M."/>
        </authorList>
    </citation>
    <scope>NUCLEOTIDE SEQUENCE [LARGE SCALE GENOMIC DNA]</scope>
    <source>
        <strain evidence="3 4">IBC0246</strain>
    </source>
</reference>
<feature type="compositionally biased region" description="Acidic residues" evidence="1">
    <location>
        <begin position="398"/>
        <end position="413"/>
    </location>
</feature>
<dbReference type="SUPFAM" id="SSF117281">
    <property type="entry name" value="Kelch motif"/>
    <property type="match status" value="1"/>
</dbReference>
<dbReference type="InterPro" id="IPR025183">
    <property type="entry name" value="DUF4110"/>
</dbReference>
<feature type="compositionally biased region" description="Basic and acidic residues" evidence="1">
    <location>
        <begin position="17"/>
        <end position="32"/>
    </location>
</feature>